<evidence type="ECO:0000256" key="1">
    <source>
        <dbReference type="SAM" id="SignalP"/>
    </source>
</evidence>
<organism evidence="2 3">
    <name type="scientific">Penicilliopsis zonata CBS 506.65</name>
    <dbReference type="NCBI Taxonomy" id="1073090"/>
    <lineage>
        <taxon>Eukaryota</taxon>
        <taxon>Fungi</taxon>
        <taxon>Dikarya</taxon>
        <taxon>Ascomycota</taxon>
        <taxon>Pezizomycotina</taxon>
        <taxon>Eurotiomycetes</taxon>
        <taxon>Eurotiomycetidae</taxon>
        <taxon>Eurotiales</taxon>
        <taxon>Aspergillaceae</taxon>
        <taxon>Penicilliopsis</taxon>
    </lineage>
</organism>
<evidence type="ECO:0000313" key="3">
    <source>
        <dbReference type="Proteomes" id="UP000184188"/>
    </source>
</evidence>
<dbReference type="EMBL" id="KV878343">
    <property type="protein sequence ID" value="OJJ46275.1"/>
    <property type="molecule type" value="Genomic_DNA"/>
</dbReference>
<name>A0A1L9SG77_9EURO</name>
<dbReference type="RefSeq" id="XP_022580785.1">
    <property type="nucleotide sequence ID" value="XM_022728324.1"/>
</dbReference>
<dbReference type="VEuPathDB" id="FungiDB:ASPZODRAFT_41516"/>
<accession>A0A1L9SG77</accession>
<keyword evidence="3" id="KW-1185">Reference proteome</keyword>
<dbReference type="GeneID" id="34614788"/>
<keyword evidence="1" id="KW-0732">Signal</keyword>
<evidence type="ECO:0000313" key="2">
    <source>
        <dbReference type="EMBL" id="OJJ46275.1"/>
    </source>
</evidence>
<sequence length="282" mass="30150">LTSMLFATFLTISALAWQAHAQTNITADVCADPTAYTTCNGDVATQAATCIDACDDYDICVLACGCVMYQEYINCMASTCWNQVYTCEYQKFITEYFDYCDLATVPIPFWPAPNDAPNRCSCNLGLIYETALGFVAEETDCLSNATSLDLTDPEKASEEDLACNCCAVSGGLSAIYEICPDTIPALAGANEWLSIATGYGYATDWSSCGTSMDEFNCMADLGFKAPSENSTTFYQPGDFPANGTHSLSNVGGAVTAPPSGSVMSWHQSTVSYTVTASAYNNK</sequence>
<feature type="non-terminal residue" evidence="2">
    <location>
        <position position="1"/>
    </location>
</feature>
<gene>
    <name evidence="2" type="ORF">ASPZODRAFT_41516</name>
</gene>
<dbReference type="Proteomes" id="UP000184188">
    <property type="component" value="Unassembled WGS sequence"/>
</dbReference>
<dbReference type="AlphaFoldDB" id="A0A1L9SG77"/>
<protein>
    <recommendedName>
        <fullName evidence="4">Extracellular membrane protein CFEM domain-containing protein</fullName>
    </recommendedName>
</protein>
<reference evidence="3" key="1">
    <citation type="journal article" date="2017" name="Genome Biol.">
        <title>Comparative genomics reveals high biological diversity and specific adaptations in the industrially and medically important fungal genus Aspergillus.</title>
        <authorList>
            <person name="de Vries R.P."/>
            <person name="Riley R."/>
            <person name="Wiebenga A."/>
            <person name="Aguilar-Osorio G."/>
            <person name="Amillis S."/>
            <person name="Uchima C.A."/>
            <person name="Anderluh G."/>
            <person name="Asadollahi M."/>
            <person name="Askin M."/>
            <person name="Barry K."/>
            <person name="Battaglia E."/>
            <person name="Bayram O."/>
            <person name="Benocci T."/>
            <person name="Braus-Stromeyer S.A."/>
            <person name="Caldana C."/>
            <person name="Canovas D."/>
            <person name="Cerqueira G.C."/>
            <person name="Chen F."/>
            <person name="Chen W."/>
            <person name="Choi C."/>
            <person name="Clum A."/>
            <person name="Dos Santos R.A."/>
            <person name="Damasio A.R."/>
            <person name="Diallinas G."/>
            <person name="Emri T."/>
            <person name="Fekete E."/>
            <person name="Flipphi M."/>
            <person name="Freyberg S."/>
            <person name="Gallo A."/>
            <person name="Gournas C."/>
            <person name="Habgood R."/>
            <person name="Hainaut M."/>
            <person name="Harispe M.L."/>
            <person name="Henrissat B."/>
            <person name="Hilden K.S."/>
            <person name="Hope R."/>
            <person name="Hossain A."/>
            <person name="Karabika E."/>
            <person name="Karaffa L."/>
            <person name="Karanyi Z."/>
            <person name="Krasevec N."/>
            <person name="Kuo A."/>
            <person name="Kusch H."/>
            <person name="LaButti K."/>
            <person name="Lagendijk E.L."/>
            <person name="Lapidus A."/>
            <person name="Levasseur A."/>
            <person name="Lindquist E."/>
            <person name="Lipzen A."/>
            <person name="Logrieco A.F."/>
            <person name="MacCabe A."/>
            <person name="Maekelae M.R."/>
            <person name="Malavazi I."/>
            <person name="Melin P."/>
            <person name="Meyer V."/>
            <person name="Mielnichuk N."/>
            <person name="Miskei M."/>
            <person name="Molnar A.P."/>
            <person name="Mule G."/>
            <person name="Ngan C.Y."/>
            <person name="Orejas M."/>
            <person name="Orosz E."/>
            <person name="Ouedraogo J.P."/>
            <person name="Overkamp K.M."/>
            <person name="Park H.-S."/>
            <person name="Perrone G."/>
            <person name="Piumi F."/>
            <person name="Punt P.J."/>
            <person name="Ram A.F."/>
            <person name="Ramon A."/>
            <person name="Rauscher S."/>
            <person name="Record E."/>
            <person name="Riano-Pachon D.M."/>
            <person name="Robert V."/>
            <person name="Roehrig J."/>
            <person name="Ruller R."/>
            <person name="Salamov A."/>
            <person name="Salih N.S."/>
            <person name="Samson R.A."/>
            <person name="Sandor E."/>
            <person name="Sanguinetti M."/>
            <person name="Schuetze T."/>
            <person name="Sepcic K."/>
            <person name="Shelest E."/>
            <person name="Sherlock G."/>
            <person name="Sophianopoulou V."/>
            <person name="Squina F.M."/>
            <person name="Sun H."/>
            <person name="Susca A."/>
            <person name="Todd R.B."/>
            <person name="Tsang A."/>
            <person name="Unkles S.E."/>
            <person name="van de Wiele N."/>
            <person name="van Rossen-Uffink D."/>
            <person name="Oliveira J.V."/>
            <person name="Vesth T.C."/>
            <person name="Visser J."/>
            <person name="Yu J.-H."/>
            <person name="Zhou M."/>
            <person name="Andersen M.R."/>
            <person name="Archer D.B."/>
            <person name="Baker S.E."/>
            <person name="Benoit I."/>
            <person name="Brakhage A.A."/>
            <person name="Braus G.H."/>
            <person name="Fischer R."/>
            <person name="Frisvad J.C."/>
            <person name="Goldman G.H."/>
            <person name="Houbraken J."/>
            <person name="Oakley B."/>
            <person name="Pocsi I."/>
            <person name="Scazzocchio C."/>
            <person name="Seiboth B."/>
            <person name="vanKuyk P.A."/>
            <person name="Wortman J."/>
            <person name="Dyer P.S."/>
            <person name="Grigoriev I.V."/>
        </authorList>
    </citation>
    <scope>NUCLEOTIDE SEQUENCE [LARGE SCALE GENOMIC DNA]</scope>
    <source>
        <strain evidence="3">CBS 506.65</strain>
    </source>
</reference>
<feature type="non-terminal residue" evidence="2">
    <location>
        <position position="282"/>
    </location>
</feature>
<evidence type="ECO:0008006" key="4">
    <source>
        <dbReference type="Google" id="ProtNLM"/>
    </source>
</evidence>
<dbReference type="OrthoDB" id="3538998at2759"/>
<feature type="signal peptide" evidence="1">
    <location>
        <begin position="1"/>
        <end position="21"/>
    </location>
</feature>
<proteinExistence type="predicted"/>
<feature type="chain" id="PRO_5012499337" description="Extracellular membrane protein CFEM domain-containing protein" evidence="1">
    <location>
        <begin position="22"/>
        <end position="282"/>
    </location>
</feature>